<dbReference type="SMART" id="SM00739">
    <property type="entry name" value="KOW"/>
    <property type="match status" value="5"/>
</dbReference>
<dbReference type="AlphaFoldDB" id="A0A0H2RI00"/>
<evidence type="ECO:0000256" key="7">
    <source>
        <dbReference type="ARBA" id="ARBA00029865"/>
    </source>
</evidence>
<dbReference type="GO" id="GO:0006357">
    <property type="term" value="P:regulation of transcription by RNA polymerase II"/>
    <property type="evidence" value="ECO:0007669"/>
    <property type="project" value="InterPro"/>
</dbReference>
<keyword evidence="3" id="KW-0689">Ribosomal protein</keyword>
<dbReference type="InterPro" id="IPR036735">
    <property type="entry name" value="NGN_dom_sf"/>
</dbReference>
<feature type="domain" description="KOW" evidence="10">
    <location>
        <begin position="969"/>
        <end position="996"/>
    </location>
</feature>
<feature type="domain" description="KOW" evidence="10">
    <location>
        <begin position="529"/>
        <end position="556"/>
    </location>
</feature>
<evidence type="ECO:0000313" key="12">
    <source>
        <dbReference type="Proteomes" id="UP000053477"/>
    </source>
</evidence>
<dbReference type="GO" id="GO:0003729">
    <property type="term" value="F:mRNA binding"/>
    <property type="evidence" value="ECO:0007669"/>
    <property type="project" value="TreeGrafter"/>
</dbReference>
<dbReference type="Gene3D" id="2.30.30.30">
    <property type="match status" value="1"/>
</dbReference>
<evidence type="ECO:0000259" key="10">
    <source>
        <dbReference type="SMART" id="SM00739"/>
    </source>
</evidence>
<feature type="domain" description="KOW" evidence="10">
    <location>
        <begin position="776"/>
        <end position="803"/>
    </location>
</feature>
<dbReference type="GO" id="GO:0005840">
    <property type="term" value="C:ribosome"/>
    <property type="evidence" value="ECO:0007669"/>
    <property type="project" value="UniProtKB-KW"/>
</dbReference>
<dbReference type="EMBL" id="KQ086541">
    <property type="protein sequence ID" value="KLO04441.1"/>
    <property type="molecule type" value="Genomic_DNA"/>
</dbReference>
<feature type="region of interest" description="Disordered" evidence="9">
    <location>
        <begin position="1"/>
        <end position="31"/>
    </location>
</feature>
<dbReference type="InterPro" id="IPR005100">
    <property type="entry name" value="NGN-domain"/>
</dbReference>
<dbReference type="InterPro" id="IPR008991">
    <property type="entry name" value="Translation_prot_SH3-like_sf"/>
</dbReference>
<dbReference type="STRING" id="27342.A0A0H2RI00"/>
<name>A0A0H2RI00_9AGAM</name>
<evidence type="ECO:0000256" key="9">
    <source>
        <dbReference type="SAM" id="MobiDB-lite"/>
    </source>
</evidence>
<dbReference type="Pfam" id="PF03439">
    <property type="entry name" value="Spt5-NGN"/>
    <property type="match status" value="1"/>
</dbReference>
<dbReference type="InterPro" id="IPR014722">
    <property type="entry name" value="Rib_uL2_dom2"/>
</dbReference>
<dbReference type="GO" id="GO:0032044">
    <property type="term" value="C:DSIF complex"/>
    <property type="evidence" value="ECO:0007669"/>
    <property type="project" value="TreeGrafter"/>
</dbReference>
<evidence type="ECO:0000256" key="8">
    <source>
        <dbReference type="ARBA" id="ARBA00031006"/>
    </source>
</evidence>
<dbReference type="InterPro" id="IPR039659">
    <property type="entry name" value="SPT5"/>
</dbReference>
<dbReference type="GO" id="GO:0006368">
    <property type="term" value="P:transcription elongation by RNA polymerase II"/>
    <property type="evidence" value="ECO:0007669"/>
    <property type="project" value="TreeGrafter"/>
</dbReference>
<comment type="similarity">
    <text evidence="2">Belongs to the universal ribosomal protein uL24 family.</text>
</comment>
<feature type="compositionally biased region" description="Basic and acidic residues" evidence="9">
    <location>
        <begin position="302"/>
        <end position="323"/>
    </location>
</feature>
<dbReference type="PANTHER" id="PTHR11125:SF7">
    <property type="entry name" value="TRANSCRIPTION ELONGATION FACTOR SPT5"/>
    <property type="match status" value="1"/>
</dbReference>
<feature type="compositionally biased region" description="Basic residues" evidence="9">
    <location>
        <begin position="292"/>
        <end position="301"/>
    </location>
</feature>
<feature type="domain" description="KOW" evidence="10">
    <location>
        <begin position="458"/>
        <end position="485"/>
    </location>
</feature>
<dbReference type="GO" id="GO:1990904">
    <property type="term" value="C:ribonucleoprotein complex"/>
    <property type="evidence" value="ECO:0007669"/>
    <property type="project" value="UniProtKB-KW"/>
</dbReference>
<dbReference type="PANTHER" id="PTHR11125">
    <property type="entry name" value="SUPPRESSOR OF TY 5"/>
    <property type="match status" value="1"/>
</dbReference>
<feature type="compositionally biased region" description="Acidic residues" evidence="9">
    <location>
        <begin position="16"/>
        <end position="31"/>
    </location>
</feature>
<comment type="similarity">
    <text evidence="1">Belongs to the SPT5 family.</text>
</comment>
<keyword evidence="4" id="KW-0804">Transcription</keyword>
<feature type="domain" description="KOW" evidence="10">
    <location>
        <begin position="207"/>
        <end position="234"/>
    </location>
</feature>
<protein>
    <recommendedName>
        <fullName evidence="7">Chromatin elongation factor SPT5</fullName>
    </recommendedName>
    <alternativeName>
        <fullName evidence="8">Chromatin elongation factor spt5</fullName>
    </alternativeName>
</protein>
<evidence type="ECO:0000256" key="2">
    <source>
        <dbReference type="ARBA" id="ARBA00010618"/>
    </source>
</evidence>
<evidence type="ECO:0000256" key="4">
    <source>
        <dbReference type="ARBA" id="ARBA00023163"/>
    </source>
</evidence>
<accession>A0A0H2RI00</accession>
<keyword evidence="5" id="KW-0687">Ribonucleoprotein</keyword>
<evidence type="ECO:0000256" key="5">
    <source>
        <dbReference type="ARBA" id="ARBA00023274"/>
    </source>
</evidence>
<dbReference type="CDD" id="cd06089">
    <property type="entry name" value="KOW_RPL26"/>
    <property type="match status" value="1"/>
</dbReference>
<evidence type="ECO:0000256" key="6">
    <source>
        <dbReference type="ARBA" id="ARBA00024691"/>
    </source>
</evidence>
<reference evidence="11 12" key="1">
    <citation type="submission" date="2015-04" db="EMBL/GenBank/DDBJ databases">
        <title>Complete genome sequence of Schizopora paradoxa KUC8140, a cosmopolitan wood degrader in East Asia.</title>
        <authorList>
            <consortium name="DOE Joint Genome Institute"/>
            <person name="Min B."/>
            <person name="Park H."/>
            <person name="Jang Y."/>
            <person name="Kim J.-J."/>
            <person name="Kim K.H."/>
            <person name="Pangilinan J."/>
            <person name="Lipzen A."/>
            <person name="Riley R."/>
            <person name="Grigoriev I.V."/>
            <person name="Spatafora J.W."/>
            <person name="Choi I.-G."/>
        </authorList>
    </citation>
    <scope>NUCLEOTIDE SEQUENCE [LARGE SCALE GENOMIC DNA]</scope>
    <source>
        <strain evidence="11 12">KUC8140</strain>
    </source>
</reference>
<sequence>MSFDPRSFLDDIAGVDNDDFSEDSDEGGDLELDEWDGIEYEDALRSGRTRTPSLNTQTVQEETAEAETLAARFREMDHTLWRSSRSRVASAGPPPSNYAGVPTSIALMPSIKDTQTFGVFVTKGKEIELVIRFTRLYVEKPPHQRPVGWNSVFFFPKIPGRLYFEAPSLTSVQKLCAGMHFVNIRSIFFVPLQELVALMQFGSQAPMFKEGNWVKVRNGMYKGDVGIVVTVLADEEAAIVKLKSRETHPSLEISEKRRADLELERDGSRREPQADTNPQDEDSDEAVSSKPPSRKRKRARTQRREPHLLKKAPNKPELEDGSRIEITEDGFKFRGHHYTHNGHILLRYQLDRLERVSTGVSERDAFVAMESSNAVTRHGLGLTDNVFTPETDVISAPVFLNVDDRVVVNKGEISGATGTVNHLGLDTAVIDLDQAPGVTSDETSSLQMEIDLRDLTRLFDIGEFVRVQMGVHAGRTGYVGDRFENGTLRIADLQVNEILEVPSKYVDSFTSSLLPPTSTSPEPLANQVSLRPRLPVMVTKGKHEGKQGKISCLKSTFVILIEDVTKIELRVCRDQLRILPSKSNEEILHEVLDLATKAKRRDAFRALGLAIGIELDLFEATYEGSSFISYRGKGLAPDAFQEEGWTRMLDVRKRTQEFWRLSKSFGVERKDIVLYAGFGSNPESKDIFSDVYQLLLSRAFCVFAEAVSIEFNDGSSEETKVCELSRKRDERLQEQCDWEAAFMELARNLDISLQYIGLPQDDDTSEHQCPIDHRNEGFEGQIVYIWEGAYKGRLGKVMQMSVVRCKVVLESVIFGSSTVFIHGRSLIVKCACLLGDGRRPSWSNKIANVLPLFNRGVTEEVIPPPRPSTPPNGGVVEDRFHDSSSKGMWLFDACLHNLRKSNAFRVRIDSHPNSEVAGRHEGMVLIDPNPRTHPILKTVPPNVQVRYEIRKKNETHVKWLSVDTLSVTKPKPKGRHAVISGDRAGEVVIYVKSDGDGGQVYKEGDKRDTFYILKSHLCSLIES</sequence>
<feature type="compositionally biased region" description="Basic and acidic residues" evidence="9">
    <location>
        <begin position="251"/>
        <end position="273"/>
    </location>
</feature>
<dbReference type="SUPFAM" id="SSF50104">
    <property type="entry name" value="Translation proteins SH3-like domain"/>
    <property type="match status" value="1"/>
</dbReference>
<dbReference type="Proteomes" id="UP000053477">
    <property type="component" value="Unassembled WGS sequence"/>
</dbReference>
<comment type="function">
    <text evidence="6">The SPT4-SPT5 complex mediates both activation and inhibition of transcription elongation, and plays a role in pre-mRNA processing. This complex seems to be important for the stability of the RNA polymerase II elongation machinery on the chromatin template but not for the inherent ability of this machinery to translocate down the gene.</text>
</comment>
<dbReference type="InterPro" id="IPR005824">
    <property type="entry name" value="KOW"/>
</dbReference>
<organism evidence="11 12">
    <name type="scientific">Schizopora paradoxa</name>
    <dbReference type="NCBI Taxonomy" id="27342"/>
    <lineage>
        <taxon>Eukaryota</taxon>
        <taxon>Fungi</taxon>
        <taxon>Dikarya</taxon>
        <taxon>Basidiomycota</taxon>
        <taxon>Agaricomycotina</taxon>
        <taxon>Agaricomycetes</taxon>
        <taxon>Hymenochaetales</taxon>
        <taxon>Schizoporaceae</taxon>
        <taxon>Schizopora</taxon>
    </lineage>
</organism>
<evidence type="ECO:0000313" key="11">
    <source>
        <dbReference type="EMBL" id="KLO04441.1"/>
    </source>
</evidence>
<dbReference type="Gene3D" id="3.30.70.940">
    <property type="entry name" value="NusG, N-terminal domain"/>
    <property type="match status" value="1"/>
</dbReference>
<proteinExistence type="inferred from homology"/>
<evidence type="ECO:0000256" key="1">
    <source>
        <dbReference type="ARBA" id="ARBA00006956"/>
    </source>
</evidence>
<gene>
    <name evidence="11" type="ORF">SCHPADRAFT_947692</name>
</gene>
<evidence type="ECO:0000256" key="3">
    <source>
        <dbReference type="ARBA" id="ARBA00022980"/>
    </source>
</evidence>
<feature type="region of interest" description="Disordered" evidence="9">
    <location>
        <begin position="251"/>
        <end position="323"/>
    </location>
</feature>
<dbReference type="OrthoDB" id="3048815at2759"/>
<keyword evidence="12" id="KW-1185">Reference proteome</keyword>
<dbReference type="InParanoid" id="A0A0H2RI00"/>
<dbReference type="GO" id="GO:0032784">
    <property type="term" value="P:regulation of DNA-templated transcription elongation"/>
    <property type="evidence" value="ECO:0007669"/>
    <property type="project" value="InterPro"/>
</dbReference>
<dbReference type="InterPro" id="IPR041988">
    <property type="entry name" value="Ribosomal_uL24_KOW"/>
</dbReference>